<feature type="region of interest" description="Disordered" evidence="11">
    <location>
        <begin position="945"/>
        <end position="966"/>
    </location>
</feature>
<protein>
    <recommendedName>
        <fullName evidence="12">Kinesin motor domain-containing protein</fullName>
    </recommendedName>
</protein>
<keyword evidence="7 10" id="KW-0175">Coiled coil</keyword>
<evidence type="ECO:0000256" key="10">
    <source>
        <dbReference type="SAM" id="Coils"/>
    </source>
</evidence>
<evidence type="ECO:0000313" key="13">
    <source>
        <dbReference type="EMBL" id="KAH8018426.1"/>
    </source>
</evidence>
<comment type="similarity">
    <text evidence="9">Belongs to the TRAFAC class myosin-kinesin ATPase superfamily. Kinesin family.</text>
</comment>
<dbReference type="EMBL" id="JABSTU010000010">
    <property type="protein sequence ID" value="KAH8018426.1"/>
    <property type="molecule type" value="Genomic_DNA"/>
</dbReference>
<sequence length="966" mass="110097">MAGKVEAFTFDHVFDCPSEQETFYNYVHHLIDRCFEGYNAAVLTYGQTGHEKTYMTSTGCDLRVHSHEQGIIPQSVRHLFDGIAARQQKARDQGKPHPEFEINVQFMELCNEEIFDLLSPGKHSHEPGRKSVKVHEDSKEAIYSIGVTAKTVQNAQQVMKFFDSGTLSRKTASTQMNVLPSSSHTVFTLNMQQQRVVKLYLKHGLSKEQEEDYPLSKVNKESSSMNVLETLNAKFHFVDLAASEQLKCASAYQNQPKQNIFINCGLLDLANFISALGVASKGLHVPYSDSKFTKILQEYLGGNSRTLMITCIFPCDLDFLERLNSLIYVNQVKNIKNQIMVNEEKSNDTIAALRREIQELKRELKECKQGRPSVGKNATLQSENKLLRTRMKVLQETVDILTVKNTELLAEQATEEWFGGGDSDTGEGVKNLIQGYLKEFEELRTKLIESAEVGVQLRRQLQRYQARTCMGPNSTVTVTGMYNMSCSAEDTSVENIHAEAKHDVENLKRQTKHLSSKGNKEDERSDKISDVDEDTTLNSENESSDSEAEELEEDKTIDKDLATLTIEISLKQKMIGELEKCQRRLQSMRMWYESKLMQLQQKIRETEMENDRTISNMSSAGASKDTGKKEQKIKTDIECKLNDLQGQLKKMQSAEHEHAKLMKNQSEYELQVRKLKEEVAKMEKNKVALARKMKRESRRNREAEKQGNQQTAQMLKESRQQGNRTSSLGVPNHNKETVLKRFPEDMAALRKQAPSLSERIVGPVPQQNPAVSNGQFCPKVANHNWQNLEKNIEKLVLTKQSVYTLQKVKRSLLERERLTRYLERLMREEESLLQAGKDIRDLDDEIDSVRANLDYLNDNIRECQALILQVEDTKDDTDCLELRAVLEGIVEPQGRYLLDKLLHMAINQSHQAAQSKSQVQELEARLEQVEASNAMNQNLLQHTMDKMQLEPLAPPSWSEGPEGAPS</sequence>
<dbReference type="GO" id="GO:0051231">
    <property type="term" value="P:spindle elongation"/>
    <property type="evidence" value="ECO:0007669"/>
    <property type="project" value="TreeGrafter"/>
</dbReference>
<dbReference type="GO" id="GO:0007018">
    <property type="term" value="P:microtubule-based movement"/>
    <property type="evidence" value="ECO:0007669"/>
    <property type="project" value="InterPro"/>
</dbReference>
<dbReference type="PRINTS" id="PR00380">
    <property type="entry name" value="KINESINHEAVY"/>
</dbReference>
<evidence type="ECO:0000256" key="2">
    <source>
        <dbReference type="ARBA" id="ARBA00022490"/>
    </source>
</evidence>
<evidence type="ECO:0000256" key="3">
    <source>
        <dbReference type="ARBA" id="ARBA00022553"/>
    </source>
</evidence>
<evidence type="ECO:0000256" key="6">
    <source>
        <dbReference type="ARBA" id="ARBA00022840"/>
    </source>
</evidence>
<proteinExistence type="inferred from homology"/>
<dbReference type="PANTHER" id="PTHR47969:SF28">
    <property type="entry name" value="KINESIN-LIKE PROTEIN KIF21B"/>
    <property type="match status" value="1"/>
</dbReference>
<feature type="compositionally biased region" description="Basic and acidic residues" evidence="11">
    <location>
        <begin position="518"/>
        <end position="530"/>
    </location>
</feature>
<dbReference type="SUPFAM" id="SSF46579">
    <property type="entry name" value="Prefoldin"/>
    <property type="match status" value="1"/>
</dbReference>
<feature type="coiled-coil region" evidence="10">
    <location>
        <begin position="343"/>
        <end position="397"/>
    </location>
</feature>
<dbReference type="SMART" id="SM00129">
    <property type="entry name" value="KISc"/>
    <property type="match status" value="1"/>
</dbReference>
<dbReference type="SUPFAM" id="SSF52540">
    <property type="entry name" value="P-loop containing nucleoside triphosphate hydrolases"/>
    <property type="match status" value="1"/>
</dbReference>
<comment type="subcellular location">
    <subcellularLocation>
        <location evidence="1">Cytoplasm</location>
        <location evidence="1">Cytoskeleton</location>
    </subcellularLocation>
</comment>
<feature type="compositionally biased region" description="Polar residues" evidence="11">
    <location>
        <begin position="720"/>
        <end position="729"/>
    </location>
</feature>
<organism evidence="13 14">
    <name type="scientific">Rhipicephalus microplus</name>
    <name type="common">Cattle tick</name>
    <name type="synonym">Boophilus microplus</name>
    <dbReference type="NCBI Taxonomy" id="6941"/>
    <lineage>
        <taxon>Eukaryota</taxon>
        <taxon>Metazoa</taxon>
        <taxon>Ecdysozoa</taxon>
        <taxon>Arthropoda</taxon>
        <taxon>Chelicerata</taxon>
        <taxon>Arachnida</taxon>
        <taxon>Acari</taxon>
        <taxon>Parasitiformes</taxon>
        <taxon>Ixodida</taxon>
        <taxon>Ixodoidea</taxon>
        <taxon>Ixodidae</taxon>
        <taxon>Rhipicephalinae</taxon>
        <taxon>Rhipicephalus</taxon>
        <taxon>Boophilus</taxon>
    </lineage>
</organism>
<feature type="region of interest" description="Disordered" evidence="11">
    <location>
        <begin position="691"/>
        <end position="737"/>
    </location>
</feature>
<comment type="caution">
    <text evidence="9">Lacks conserved residue(s) required for the propagation of feature annotation.</text>
</comment>
<evidence type="ECO:0000256" key="8">
    <source>
        <dbReference type="ARBA" id="ARBA00023212"/>
    </source>
</evidence>
<dbReference type="OMA" id="YMLEIEQ"/>
<dbReference type="InterPro" id="IPR056533">
    <property type="entry name" value="KIF21A/B_hel_1"/>
</dbReference>
<evidence type="ECO:0000256" key="1">
    <source>
        <dbReference type="ARBA" id="ARBA00004245"/>
    </source>
</evidence>
<dbReference type="Pfam" id="PF23204">
    <property type="entry name" value="KIF21A_2nd"/>
    <property type="match status" value="1"/>
</dbReference>
<dbReference type="GO" id="GO:0008017">
    <property type="term" value="F:microtubule binding"/>
    <property type="evidence" value="ECO:0007669"/>
    <property type="project" value="InterPro"/>
</dbReference>
<gene>
    <name evidence="13" type="ORF">HPB51_006048</name>
</gene>
<dbReference type="InterPro" id="IPR056532">
    <property type="entry name" value="KIF21A/B_hel_2"/>
</dbReference>
<feature type="region of interest" description="Disordered" evidence="11">
    <location>
        <begin position="501"/>
        <end position="556"/>
    </location>
</feature>
<dbReference type="Pfam" id="PF25764">
    <property type="entry name" value="KIF21A_4th"/>
    <property type="match status" value="1"/>
</dbReference>
<dbReference type="InterPro" id="IPR027640">
    <property type="entry name" value="Kinesin-like_fam"/>
</dbReference>
<evidence type="ECO:0000256" key="5">
    <source>
        <dbReference type="ARBA" id="ARBA00022741"/>
    </source>
</evidence>
<dbReference type="InterPro" id="IPR001752">
    <property type="entry name" value="Kinesin_motor_dom"/>
</dbReference>
<dbReference type="Gene3D" id="3.40.850.10">
    <property type="entry name" value="Kinesin motor domain"/>
    <property type="match status" value="1"/>
</dbReference>
<accession>A0A9J6D8T1</accession>
<feature type="compositionally biased region" description="Acidic residues" evidence="11">
    <location>
        <begin position="542"/>
        <end position="553"/>
    </location>
</feature>
<dbReference type="Pfam" id="PF00225">
    <property type="entry name" value="Kinesin"/>
    <property type="match status" value="1"/>
</dbReference>
<keyword evidence="3" id="KW-0597">Phosphoprotein</keyword>
<reference evidence="13" key="2">
    <citation type="submission" date="2021-09" db="EMBL/GenBank/DDBJ databases">
        <authorList>
            <person name="Jia N."/>
            <person name="Wang J."/>
            <person name="Shi W."/>
            <person name="Du L."/>
            <person name="Sun Y."/>
            <person name="Zhan W."/>
            <person name="Jiang J."/>
            <person name="Wang Q."/>
            <person name="Zhang B."/>
            <person name="Ji P."/>
            <person name="Sakyi L.B."/>
            <person name="Cui X."/>
            <person name="Yuan T."/>
            <person name="Jiang B."/>
            <person name="Yang W."/>
            <person name="Lam T.T.-Y."/>
            <person name="Chang Q."/>
            <person name="Ding S."/>
            <person name="Wang X."/>
            <person name="Zhu J."/>
            <person name="Ruan X."/>
            <person name="Zhao L."/>
            <person name="Wei J."/>
            <person name="Que T."/>
            <person name="Du C."/>
            <person name="Cheng J."/>
            <person name="Dai P."/>
            <person name="Han X."/>
            <person name="Huang E."/>
            <person name="Gao Y."/>
            <person name="Liu J."/>
            <person name="Shao H."/>
            <person name="Ye R."/>
            <person name="Li L."/>
            <person name="Wei W."/>
            <person name="Wang X."/>
            <person name="Wang C."/>
            <person name="Huo Q."/>
            <person name="Li W."/>
            <person name="Guo W."/>
            <person name="Chen H."/>
            <person name="Chen S."/>
            <person name="Zhou L."/>
            <person name="Zhou L."/>
            <person name="Ni X."/>
            <person name="Tian J."/>
            <person name="Zhou Y."/>
            <person name="Sheng Y."/>
            <person name="Liu T."/>
            <person name="Pan Y."/>
            <person name="Xia L."/>
            <person name="Li J."/>
            <person name="Zhao F."/>
            <person name="Cao W."/>
        </authorList>
    </citation>
    <scope>NUCLEOTIDE SEQUENCE</scope>
    <source>
        <strain evidence="13">Rmic-2018</strain>
        <tissue evidence="13">Larvae</tissue>
    </source>
</reference>
<evidence type="ECO:0000313" key="14">
    <source>
        <dbReference type="Proteomes" id="UP000821866"/>
    </source>
</evidence>
<dbReference type="GO" id="GO:0005875">
    <property type="term" value="C:microtubule associated complex"/>
    <property type="evidence" value="ECO:0007669"/>
    <property type="project" value="TreeGrafter"/>
</dbReference>
<dbReference type="AlphaFoldDB" id="A0A9J6D8T1"/>
<evidence type="ECO:0000256" key="11">
    <source>
        <dbReference type="SAM" id="MobiDB-lite"/>
    </source>
</evidence>
<keyword evidence="4" id="KW-0493">Microtubule</keyword>
<feature type="domain" description="Kinesin motor" evidence="12">
    <location>
        <begin position="1"/>
        <end position="335"/>
    </location>
</feature>
<keyword evidence="2" id="KW-0963">Cytoplasm</keyword>
<dbReference type="PANTHER" id="PTHR47969">
    <property type="entry name" value="CHROMOSOME-ASSOCIATED KINESIN KIF4A-RELATED"/>
    <property type="match status" value="1"/>
</dbReference>
<evidence type="ECO:0000256" key="4">
    <source>
        <dbReference type="ARBA" id="ARBA00022701"/>
    </source>
</evidence>
<keyword evidence="5" id="KW-0547">Nucleotide-binding</keyword>
<comment type="caution">
    <text evidence="13">The sequence shown here is derived from an EMBL/GenBank/DDBJ whole genome shotgun (WGS) entry which is preliminary data.</text>
</comment>
<dbReference type="PROSITE" id="PS50067">
    <property type="entry name" value="KINESIN_MOTOR_2"/>
    <property type="match status" value="1"/>
</dbReference>
<name>A0A9J6D8T1_RHIMP</name>
<dbReference type="InterPro" id="IPR036961">
    <property type="entry name" value="Kinesin_motor_dom_sf"/>
</dbReference>
<dbReference type="GO" id="GO:0003777">
    <property type="term" value="F:microtubule motor activity"/>
    <property type="evidence" value="ECO:0007669"/>
    <property type="project" value="InterPro"/>
</dbReference>
<feature type="coiled-coil region" evidence="10">
    <location>
        <begin position="808"/>
        <end position="859"/>
    </location>
</feature>
<keyword evidence="8" id="KW-0206">Cytoskeleton</keyword>
<dbReference type="GO" id="GO:0005874">
    <property type="term" value="C:microtubule"/>
    <property type="evidence" value="ECO:0007669"/>
    <property type="project" value="UniProtKB-KW"/>
</dbReference>
<dbReference type="VEuPathDB" id="VectorBase:LOC119176697"/>
<dbReference type="CDD" id="cd22248">
    <property type="entry name" value="Rcc_KIF21"/>
    <property type="match status" value="1"/>
</dbReference>
<reference evidence="13" key="1">
    <citation type="journal article" date="2020" name="Cell">
        <title>Large-Scale Comparative Analyses of Tick Genomes Elucidate Their Genetic Diversity and Vector Capacities.</title>
        <authorList>
            <consortium name="Tick Genome and Microbiome Consortium (TIGMIC)"/>
            <person name="Jia N."/>
            <person name="Wang J."/>
            <person name="Shi W."/>
            <person name="Du L."/>
            <person name="Sun Y."/>
            <person name="Zhan W."/>
            <person name="Jiang J.F."/>
            <person name="Wang Q."/>
            <person name="Zhang B."/>
            <person name="Ji P."/>
            <person name="Bell-Sakyi L."/>
            <person name="Cui X.M."/>
            <person name="Yuan T.T."/>
            <person name="Jiang B.G."/>
            <person name="Yang W.F."/>
            <person name="Lam T.T."/>
            <person name="Chang Q.C."/>
            <person name="Ding S.J."/>
            <person name="Wang X.J."/>
            <person name="Zhu J.G."/>
            <person name="Ruan X.D."/>
            <person name="Zhao L."/>
            <person name="Wei J.T."/>
            <person name="Ye R.Z."/>
            <person name="Que T.C."/>
            <person name="Du C.H."/>
            <person name="Zhou Y.H."/>
            <person name="Cheng J.X."/>
            <person name="Dai P.F."/>
            <person name="Guo W.B."/>
            <person name="Han X.H."/>
            <person name="Huang E.J."/>
            <person name="Li L.F."/>
            <person name="Wei W."/>
            <person name="Gao Y.C."/>
            <person name="Liu J.Z."/>
            <person name="Shao H.Z."/>
            <person name="Wang X."/>
            <person name="Wang C.C."/>
            <person name="Yang T.C."/>
            <person name="Huo Q.B."/>
            <person name="Li W."/>
            <person name="Chen H.Y."/>
            <person name="Chen S.E."/>
            <person name="Zhou L.G."/>
            <person name="Ni X.B."/>
            <person name="Tian J.H."/>
            <person name="Sheng Y."/>
            <person name="Liu T."/>
            <person name="Pan Y.S."/>
            <person name="Xia L.Y."/>
            <person name="Li J."/>
            <person name="Zhao F."/>
            <person name="Cao W.C."/>
        </authorList>
    </citation>
    <scope>NUCLEOTIDE SEQUENCE</scope>
    <source>
        <strain evidence="13">Rmic-2018</strain>
    </source>
</reference>
<dbReference type="InterPro" id="IPR027417">
    <property type="entry name" value="P-loop_NTPase"/>
</dbReference>
<keyword evidence="14" id="KW-1185">Reference proteome</keyword>
<dbReference type="OrthoDB" id="3176171at2759"/>
<dbReference type="GO" id="GO:0007052">
    <property type="term" value="P:mitotic spindle organization"/>
    <property type="evidence" value="ECO:0007669"/>
    <property type="project" value="TreeGrafter"/>
</dbReference>
<evidence type="ECO:0000256" key="9">
    <source>
        <dbReference type="PROSITE-ProRule" id="PRU00283"/>
    </source>
</evidence>
<dbReference type="Proteomes" id="UP000821866">
    <property type="component" value="Chromosome 8"/>
</dbReference>
<dbReference type="GO" id="GO:0005524">
    <property type="term" value="F:ATP binding"/>
    <property type="evidence" value="ECO:0007669"/>
    <property type="project" value="UniProtKB-KW"/>
</dbReference>
<dbReference type="Pfam" id="PF23203">
    <property type="entry name" value="KIF21A"/>
    <property type="match status" value="1"/>
</dbReference>
<evidence type="ECO:0000259" key="12">
    <source>
        <dbReference type="PROSITE" id="PS50067"/>
    </source>
</evidence>
<keyword evidence="6" id="KW-0067">ATP-binding</keyword>
<evidence type="ECO:0000256" key="7">
    <source>
        <dbReference type="ARBA" id="ARBA00023054"/>
    </source>
</evidence>
<feature type="coiled-coil region" evidence="10">
    <location>
        <begin position="912"/>
        <end position="939"/>
    </location>
</feature>